<reference evidence="2 3" key="1">
    <citation type="submission" date="2019-02" db="EMBL/GenBank/DDBJ databases">
        <title>Bacterial novel species Emticicia sp. 17J42-9 isolated from soil.</title>
        <authorList>
            <person name="Jung H.-Y."/>
        </authorList>
    </citation>
    <scope>NUCLEOTIDE SEQUENCE [LARGE SCALE GENOMIC DNA]</scope>
    <source>
        <strain evidence="2 3">17J42-9</strain>
    </source>
</reference>
<evidence type="ECO:0000256" key="1">
    <source>
        <dbReference type="SAM" id="SignalP"/>
    </source>
</evidence>
<dbReference type="EMBL" id="SEWF01000050">
    <property type="protein sequence ID" value="RYU93254.1"/>
    <property type="molecule type" value="Genomic_DNA"/>
</dbReference>
<feature type="signal peptide" evidence="1">
    <location>
        <begin position="1"/>
        <end position="29"/>
    </location>
</feature>
<comment type="caution">
    <text evidence="2">The sequence shown here is derived from an EMBL/GenBank/DDBJ whole genome shotgun (WGS) entry which is preliminary data.</text>
</comment>
<dbReference type="RefSeq" id="WP_130023586.1">
    <property type="nucleotide sequence ID" value="NZ_SEWF01000050.1"/>
</dbReference>
<sequence>MKFLNRKGALLKTVLCFSLVLMIAGENFAQNGMFSKKNKVYRYSYISIGGGSSHYFGDLSPYSTFYYALYTNVRWNGTINYTRQLSPQFGARFAFTYARILGDDFTYSQRNLEKFHSYYLRNLHFRNDIKEFTISGVFNLLPQYGKGQQGRSKFMPYGVLGIGFYGHNPMARGPVNTANGGVELSDWLPLKEYKTSGQDLDPTRPKSYSLVQMVFPVALGVRMKINEKIDLHFEGGLRVTPFDYIDDVGGTTYVNPALLNSAEAKAFANRAGEDYSGRTGKDRIPVFAQVITSPPYNVAAGNPTPSSLGESYVGYSPTATNPTIRGSSRWDSYFLTQITISYIIGSTVKCPPIK</sequence>
<organism evidence="2 3">
    <name type="scientific">Emticicia agri</name>
    <dbReference type="NCBI Taxonomy" id="2492393"/>
    <lineage>
        <taxon>Bacteria</taxon>
        <taxon>Pseudomonadati</taxon>
        <taxon>Bacteroidota</taxon>
        <taxon>Cytophagia</taxon>
        <taxon>Cytophagales</taxon>
        <taxon>Leadbetterellaceae</taxon>
        <taxon>Emticicia</taxon>
    </lineage>
</organism>
<evidence type="ECO:0008006" key="4">
    <source>
        <dbReference type="Google" id="ProtNLM"/>
    </source>
</evidence>
<dbReference type="AlphaFoldDB" id="A0A4Q5LUH2"/>
<keyword evidence="3" id="KW-1185">Reference proteome</keyword>
<gene>
    <name evidence="2" type="ORF">EWM59_22905</name>
</gene>
<feature type="chain" id="PRO_5020736473" description="Outer membrane protein beta-barrel domain-containing protein" evidence="1">
    <location>
        <begin position="30"/>
        <end position="354"/>
    </location>
</feature>
<evidence type="ECO:0000313" key="2">
    <source>
        <dbReference type="EMBL" id="RYU93254.1"/>
    </source>
</evidence>
<dbReference type="OrthoDB" id="654178at2"/>
<keyword evidence="1" id="KW-0732">Signal</keyword>
<dbReference type="Proteomes" id="UP000293162">
    <property type="component" value="Unassembled WGS sequence"/>
</dbReference>
<proteinExistence type="predicted"/>
<evidence type="ECO:0000313" key="3">
    <source>
        <dbReference type="Proteomes" id="UP000293162"/>
    </source>
</evidence>
<name>A0A4Q5LUH2_9BACT</name>
<protein>
    <recommendedName>
        <fullName evidence="4">Outer membrane protein beta-barrel domain-containing protein</fullName>
    </recommendedName>
</protein>
<accession>A0A4Q5LUH2</accession>